<dbReference type="OrthoDB" id="3696415at2"/>
<feature type="transmembrane region" description="Helical" evidence="1">
    <location>
        <begin position="93"/>
        <end position="111"/>
    </location>
</feature>
<keyword evidence="1" id="KW-0812">Transmembrane</keyword>
<evidence type="ECO:0000256" key="1">
    <source>
        <dbReference type="SAM" id="Phobius"/>
    </source>
</evidence>
<feature type="transmembrane region" description="Helical" evidence="1">
    <location>
        <begin position="34"/>
        <end position="57"/>
    </location>
</feature>
<dbReference type="EMBL" id="FOEF01000011">
    <property type="protein sequence ID" value="SEP47787.1"/>
    <property type="molecule type" value="Genomic_DNA"/>
</dbReference>
<proteinExistence type="predicted"/>
<protein>
    <submittedName>
        <fullName evidence="2">Uncharacterized protein</fullName>
    </submittedName>
</protein>
<evidence type="ECO:0000313" key="2">
    <source>
        <dbReference type="EMBL" id="SEP47787.1"/>
    </source>
</evidence>
<reference evidence="3" key="1">
    <citation type="submission" date="2016-10" db="EMBL/GenBank/DDBJ databases">
        <authorList>
            <person name="Varghese N."/>
            <person name="Submissions S."/>
        </authorList>
    </citation>
    <scope>NUCLEOTIDE SEQUENCE [LARGE SCALE GENOMIC DNA]</scope>
    <source>
        <strain evidence="3">DSM 44993</strain>
    </source>
</reference>
<evidence type="ECO:0000313" key="3">
    <source>
        <dbReference type="Proteomes" id="UP000198582"/>
    </source>
</evidence>
<keyword evidence="1" id="KW-1133">Transmembrane helix</keyword>
<feature type="transmembrane region" description="Helical" evidence="1">
    <location>
        <begin position="69"/>
        <end position="86"/>
    </location>
</feature>
<dbReference type="AlphaFoldDB" id="A0A1H8Y6T0"/>
<keyword evidence="1" id="KW-0472">Membrane</keyword>
<accession>A0A1H8Y6T0</accession>
<gene>
    <name evidence="2" type="ORF">SAMN04489732_111211</name>
</gene>
<dbReference type="Proteomes" id="UP000198582">
    <property type="component" value="Unassembled WGS sequence"/>
</dbReference>
<feature type="transmembrane region" description="Helical" evidence="1">
    <location>
        <begin position="6"/>
        <end position="27"/>
    </location>
</feature>
<dbReference type="RefSeq" id="WP_091620379.1">
    <property type="nucleotide sequence ID" value="NZ_FOEF01000011.1"/>
</dbReference>
<sequence length="118" mass="12187">MIESLAFTTTVVCVAGGLVVLGTGLAGRYRRRRVLPALAVIELALLVQAVADVAGLLGGDHPGEPGTHLAYLVTSLVILPAALGTAPDDGRWAAVLIAIALLVLAVLVVRMQTTWRPA</sequence>
<organism evidence="2 3">
    <name type="scientific">Amycolatopsis saalfeldensis</name>
    <dbReference type="NCBI Taxonomy" id="394193"/>
    <lineage>
        <taxon>Bacteria</taxon>
        <taxon>Bacillati</taxon>
        <taxon>Actinomycetota</taxon>
        <taxon>Actinomycetes</taxon>
        <taxon>Pseudonocardiales</taxon>
        <taxon>Pseudonocardiaceae</taxon>
        <taxon>Amycolatopsis</taxon>
    </lineage>
</organism>
<keyword evidence="3" id="KW-1185">Reference proteome</keyword>
<dbReference type="STRING" id="394193.SAMN04489732_111211"/>
<name>A0A1H8Y6T0_9PSEU</name>